<protein>
    <submittedName>
        <fullName evidence="2">Uncharacterized protein</fullName>
    </submittedName>
</protein>
<evidence type="ECO:0000313" key="3">
    <source>
        <dbReference type="Proteomes" id="UP000015104"/>
    </source>
</evidence>
<evidence type="ECO:0000256" key="1">
    <source>
        <dbReference type="SAM" id="MobiDB-lite"/>
    </source>
</evidence>
<dbReference type="AlphaFoldDB" id="T1JR24"/>
<feature type="region of interest" description="Disordered" evidence="1">
    <location>
        <begin position="63"/>
        <end position="114"/>
    </location>
</feature>
<dbReference type="EnsemblMetazoa" id="tetur01g05360.1">
    <property type="protein sequence ID" value="tetur01g05360.1"/>
    <property type="gene ID" value="tetur01g05360"/>
</dbReference>
<dbReference type="Proteomes" id="UP000015104">
    <property type="component" value="Unassembled WGS sequence"/>
</dbReference>
<reference evidence="3" key="1">
    <citation type="submission" date="2011-08" db="EMBL/GenBank/DDBJ databases">
        <authorList>
            <person name="Rombauts S."/>
        </authorList>
    </citation>
    <scope>NUCLEOTIDE SEQUENCE</scope>
    <source>
        <strain evidence="3">London</strain>
    </source>
</reference>
<feature type="compositionally biased region" description="Polar residues" evidence="1">
    <location>
        <begin position="71"/>
        <end position="80"/>
    </location>
</feature>
<dbReference type="HOGENOM" id="CLU_1436141_0_0_1"/>
<organism evidence="2 3">
    <name type="scientific">Tetranychus urticae</name>
    <name type="common">Two-spotted spider mite</name>
    <dbReference type="NCBI Taxonomy" id="32264"/>
    <lineage>
        <taxon>Eukaryota</taxon>
        <taxon>Metazoa</taxon>
        <taxon>Ecdysozoa</taxon>
        <taxon>Arthropoda</taxon>
        <taxon>Chelicerata</taxon>
        <taxon>Arachnida</taxon>
        <taxon>Acari</taxon>
        <taxon>Acariformes</taxon>
        <taxon>Trombidiformes</taxon>
        <taxon>Prostigmata</taxon>
        <taxon>Eleutherengona</taxon>
        <taxon>Raphignathae</taxon>
        <taxon>Tetranychoidea</taxon>
        <taxon>Tetranychidae</taxon>
        <taxon>Tetranychus</taxon>
    </lineage>
</organism>
<sequence length="189" mass="21710">MDLPEPKKSLEKGLLSLILTEDPPDDTYEFVNNDDDDLLRNPFRDSIFVVEVEVPYTFRVEEETNVEQDNNESSATQVKGTNVEKKNNESSSARVNEETQKKTSEAKKSTTKSRIQQAGETPLIIYECPYSPCLYRTKVRADVVKHCNARYNDAPPACKVRRFEEFYKNGAWQPAKKPPKVIHSIFDNF</sequence>
<evidence type="ECO:0000313" key="2">
    <source>
        <dbReference type="EnsemblMetazoa" id="tetur01g05360.1"/>
    </source>
</evidence>
<accession>T1JR24</accession>
<name>T1JR24_TETUR</name>
<dbReference type="EMBL" id="CAEY01000444">
    <property type="status" value="NOT_ANNOTATED_CDS"/>
    <property type="molecule type" value="Genomic_DNA"/>
</dbReference>
<reference evidence="2" key="2">
    <citation type="submission" date="2015-06" db="UniProtKB">
        <authorList>
            <consortium name="EnsemblMetazoa"/>
        </authorList>
    </citation>
    <scope>IDENTIFICATION</scope>
</reference>
<keyword evidence="3" id="KW-1185">Reference proteome</keyword>
<proteinExistence type="predicted"/>
<feature type="compositionally biased region" description="Basic and acidic residues" evidence="1">
    <location>
        <begin position="95"/>
        <end position="108"/>
    </location>
</feature>